<organism evidence="4 5">
    <name type="scientific">Linderina pennispora</name>
    <dbReference type="NCBI Taxonomy" id="61395"/>
    <lineage>
        <taxon>Eukaryota</taxon>
        <taxon>Fungi</taxon>
        <taxon>Fungi incertae sedis</taxon>
        <taxon>Zoopagomycota</taxon>
        <taxon>Kickxellomycotina</taxon>
        <taxon>Kickxellomycetes</taxon>
        <taxon>Kickxellales</taxon>
        <taxon>Kickxellaceae</taxon>
        <taxon>Linderina</taxon>
    </lineage>
</organism>
<evidence type="ECO:0000256" key="1">
    <source>
        <dbReference type="ARBA" id="ARBA00022679"/>
    </source>
</evidence>
<proteinExistence type="predicted"/>
<accession>A0A1Y1W897</accession>
<dbReference type="STRING" id="61395.A0A1Y1W897"/>
<sequence>MPSVDLSKLTFRLVANEKEVRDAHLIEETEYPADEAASLSAMLYRFQTAPELFLGAFDTDGIVGYIMSTRSSLPLVTHEAMERSDPKGQTVCIHSVCTRQDWQHKGLATQLLLKYTKLARELGNVSRLAMMSRENLVGFYERAGYKCLGPSDVQHGEEKWYDCIIVL</sequence>
<protein>
    <submittedName>
        <fullName evidence="4">Acyl-CoA N-acyltransferase</fullName>
    </submittedName>
</protein>
<dbReference type="GO" id="GO:0004059">
    <property type="term" value="F:aralkylamine N-acetyltransferase activity"/>
    <property type="evidence" value="ECO:0007669"/>
    <property type="project" value="TreeGrafter"/>
</dbReference>
<dbReference type="SUPFAM" id="SSF55729">
    <property type="entry name" value="Acyl-CoA N-acyltransferases (Nat)"/>
    <property type="match status" value="1"/>
</dbReference>
<evidence type="ECO:0000256" key="2">
    <source>
        <dbReference type="ARBA" id="ARBA00023315"/>
    </source>
</evidence>
<dbReference type="AlphaFoldDB" id="A0A1Y1W897"/>
<dbReference type="EMBL" id="MCFD01000007">
    <property type="protein sequence ID" value="ORX69558.1"/>
    <property type="molecule type" value="Genomic_DNA"/>
</dbReference>
<feature type="domain" description="N-acetyltransferase" evidence="3">
    <location>
        <begin position="9"/>
        <end position="167"/>
    </location>
</feature>
<dbReference type="Pfam" id="PF00583">
    <property type="entry name" value="Acetyltransf_1"/>
    <property type="match status" value="1"/>
</dbReference>
<dbReference type="PANTHER" id="PTHR10908">
    <property type="entry name" value="SEROTONIN N-ACETYLTRANSFERASE"/>
    <property type="match status" value="1"/>
</dbReference>
<keyword evidence="2 4" id="KW-0012">Acyltransferase</keyword>
<dbReference type="GeneID" id="63800332"/>
<evidence type="ECO:0000259" key="3">
    <source>
        <dbReference type="PROSITE" id="PS51186"/>
    </source>
</evidence>
<evidence type="ECO:0000313" key="5">
    <source>
        <dbReference type="Proteomes" id="UP000193922"/>
    </source>
</evidence>
<dbReference type="Gene3D" id="3.40.630.30">
    <property type="match status" value="1"/>
</dbReference>
<dbReference type="InterPro" id="IPR000182">
    <property type="entry name" value="GNAT_dom"/>
</dbReference>
<dbReference type="PROSITE" id="PS51186">
    <property type="entry name" value="GNAT"/>
    <property type="match status" value="1"/>
</dbReference>
<name>A0A1Y1W897_9FUNG</name>
<reference evidence="4 5" key="1">
    <citation type="submission" date="2016-07" db="EMBL/GenBank/DDBJ databases">
        <title>Pervasive Adenine N6-methylation of Active Genes in Fungi.</title>
        <authorList>
            <consortium name="DOE Joint Genome Institute"/>
            <person name="Mondo S.J."/>
            <person name="Dannebaum R.O."/>
            <person name="Kuo R.C."/>
            <person name="Labutti K."/>
            <person name="Haridas S."/>
            <person name="Kuo A."/>
            <person name="Salamov A."/>
            <person name="Ahrendt S.R."/>
            <person name="Lipzen A."/>
            <person name="Sullivan W."/>
            <person name="Andreopoulos W.B."/>
            <person name="Clum A."/>
            <person name="Lindquist E."/>
            <person name="Daum C."/>
            <person name="Ramamoorthy G.K."/>
            <person name="Gryganskyi A."/>
            <person name="Culley D."/>
            <person name="Magnuson J.K."/>
            <person name="James T.Y."/>
            <person name="O'Malley M.A."/>
            <person name="Stajich J.E."/>
            <person name="Spatafora J.W."/>
            <person name="Visel A."/>
            <person name="Grigoriev I.V."/>
        </authorList>
    </citation>
    <scope>NUCLEOTIDE SEQUENCE [LARGE SCALE GENOMIC DNA]</scope>
    <source>
        <strain evidence="4 5">ATCC 12442</strain>
    </source>
</reference>
<dbReference type="RefSeq" id="XP_040743246.1">
    <property type="nucleotide sequence ID" value="XM_040883684.1"/>
</dbReference>
<dbReference type="InterPro" id="IPR016181">
    <property type="entry name" value="Acyl_CoA_acyltransferase"/>
</dbReference>
<gene>
    <name evidence="4" type="ORF">DL89DRAFT_162792</name>
</gene>
<keyword evidence="1 4" id="KW-0808">Transferase</keyword>
<dbReference type="OrthoDB" id="30840at2759"/>
<evidence type="ECO:0000313" key="4">
    <source>
        <dbReference type="EMBL" id="ORX69558.1"/>
    </source>
</evidence>
<comment type="caution">
    <text evidence="4">The sequence shown here is derived from an EMBL/GenBank/DDBJ whole genome shotgun (WGS) entry which is preliminary data.</text>
</comment>
<dbReference type="GO" id="GO:0005737">
    <property type="term" value="C:cytoplasm"/>
    <property type="evidence" value="ECO:0007669"/>
    <property type="project" value="TreeGrafter"/>
</dbReference>
<dbReference type="CDD" id="cd04301">
    <property type="entry name" value="NAT_SF"/>
    <property type="match status" value="1"/>
</dbReference>
<dbReference type="InterPro" id="IPR051635">
    <property type="entry name" value="SNAT-like"/>
</dbReference>
<keyword evidence="5" id="KW-1185">Reference proteome</keyword>
<dbReference type="Proteomes" id="UP000193922">
    <property type="component" value="Unassembled WGS sequence"/>
</dbReference>
<dbReference type="PANTHER" id="PTHR10908:SF0">
    <property type="entry name" value="SEROTONIN N-ACETYLTRANSFERASE"/>
    <property type="match status" value="1"/>
</dbReference>